<accession>A0A8S4DIV4</accession>
<feature type="domain" description="Golgin subfamily A conserved" evidence="3">
    <location>
        <begin position="513"/>
        <end position="640"/>
    </location>
</feature>
<dbReference type="AlphaFoldDB" id="A0A8S4DIV4"/>
<protein>
    <submittedName>
        <fullName evidence="4">(diamondback moth) hypothetical protein</fullName>
    </submittedName>
</protein>
<feature type="coiled-coil region" evidence="2">
    <location>
        <begin position="395"/>
        <end position="485"/>
    </location>
</feature>
<dbReference type="GO" id="GO:0007030">
    <property type="term" value="P:Golgi organization"/>
    <property type="evidence" value="ECO:0007669"/>
    <property type="project" value="TreeGrafter"/>
</dbReference>
<feature type="coiled-coil region" evidence="2">
    <location>
        <begin position="1"/>
        <end position="28"/>
    </location>
</feature>
<dbReference type="Proteomes" id="UP000653454">
    <property type="component" value="Unassembled WGS sequence"/>
</dbReference>
<feature type="coiled-coil region" evidence="2">
    <location>
        <begin position="612"/>
        <end position="639"/>
    </location>
</feature>
<dbReference type="GO" id="GO:0005801">
    <property type="term" value="C:cis-Golgi network"/>
    <property type="evidence" value="ECO:0007669"/>
    <property type="project" value="TreeGrafter"/>
</dbReference>
<dbReference type="PANTHER" id="PTHR10881">
    <property type="entry name" value="GOLGIN SUBFAMILY A MEMBER-RELATED"/>
    <property type="match status" value="1"/>
</dbReference>
<dbReference type="Pfam" id="PF15070">
    <property type="entry name" value="GOLGA2L5"/>
    <property type="match status" value="2"/>
</dbReference>
<organism evidence="4 5">
    <name type="scientific">Plutella xylostella</name>
    <name type="common">Diamondback moth</name>
    <name type="synonym">Plutella maculipennis</name>
    <dbReference type="NCBI Taxonomy" id="51655"/>
    <lineage>
        <taxon>Eukaryota</taxon>
        <taxon>Metazoa</taxon>
        <taxon>Ecdysozoa</taxon>
        <taxon>Arthropoda</taxon>
        <taxon>Hexapoda</taxon>
        <taxon>Insecta</taxon>
        <taxon>Pterygota</taxon>
        <taxon>Neoptera</taxon>
        <taxon>Endopterygota</taxon>
        <taxon>Lepidoptera</taxon>
        <taxon>Glossata</taxon>
        <taxon>Ditrysia</taxon>
        <taxon>Yponomeutoidea</taxon>
        <taxon>Plutellidae</taxon>
        <taxon>Plutella</taxon>
    </lineage>
</organism>
<dbReference type="PANTHER" id="PTHR10881:SF46">
    <property type="entry name" value="GOLGIN SUBFAMILY A MEMBER 2"/>
    <property type="match status" value="1"/>
</dbReference>
<dbReference type="EMBL" id="CAJHNJ030000005">
    <property type="protein sequence ID" value="CAG9099485.1"/>
    <property type="molecule type" value="Genomic_DNA"/>
</dbReference>
<keyword evidence="1 2" id="KW-0175">Coiled coil</keyword>
<evidence type="ECO:0000259" key="3">
    <source>
        <dbReference type="Pfam" id="PF15070"/>
    </source>
</evidence>
<dbReference type="InterPro" id="IPR024858">
    <property type="entry name" value="GOLGA"/>
</dbReference>
<evidence type="ECO:0000313" key="5">
    <source>
        <dbReference type="Proteomes" id="UP000653454"/>
    </source>
</evidence>
<keyword evidence="5" id="KW-1185">Reference proteome</keyword>
<name>A0A8S4DIV4_PLUXY</name>
<reference evidence="4" key="1">
    <citation type="submission" date="2020-11" db="EMBL/GenBank/DDBJ databases">
        <authorList>
            <person name="Whiteford S."/>
        </authorList>
    </citation>
    <scope>NUCLEOTIDE SEQUENCE</scope>
</reference>
<evidence type="ECO:0000256" key="1">
    <source>
        <dbReference type="ARBA" id="ARBA00023054"/>
    </source>
</evidence>
<feature type="coiled-coil region" evidence="2">
    <location>
        <begin position="85"/>
        <end position="292"/>
    </location>
</feature>
<evidence type="ECO:0000313" key="4">
    <source>
        <dbReference type="EMBL" id="CAG9099485.1"/>
    </source>
</evidence>
<evidence type="ECO:0000256" key="2">
    <source>
        <dbReference type="SAM" id="Coils"/>
    </source>
</evidence>
<dbReference type="GO" id="GO:0032580">
    <property type="term" value="C:Golgi cisterna membrane"/>
    <property type="evidence" value="ECO:0007669"/>
    <property type="project" value="TreeGrafter"/>
</dbReference>
<feature type="coiled-coil region" evidence="2">
    <location>
        <begin position="327"/>
        <end position="368"/>
    </location>
</feature>
<sequence length="696" mass="80606">MDARNAKLALARKKLKEHQDKKTHLTENAEIHQVDNGNSYQAVDKVASSDPGLSTNNNEVAVVNLPDFLHHNEPQMIKESDLKTTELLISNKIKLENEISDLQQKMHTLQNNYDQALIYNNNIKQQYIFIESELNSLKEKYLNAVDQLQLKDKIIDELKTSMSSLTEDKSSLTERLEFSNTLLSSKESENSFLNNEIVSLHQQLEAAEIRLQQLSNGSVAENSEKITTDKNQKETLLFKIKELEQQLKSVQKERDQINSHYEHYVSGLNEELKLALKKIDELSIETHELKNREYNLIDQISSMEIQLQSFRNSNKPIPNELINHVDVTELQDNYNSLLVKYENMQKDYNNIMEQLKLTESKIQEMETNKIEPDHEKDNICISKLQADITNDKIAAQRATEQNKKLKMGLQELEDAFVKMSKDKLELTEKLDAEKFLNRELTIKLADNVEIAKELQIKLKAKDDEMIRLQANCREIEKQIVQMKHSDSVCGDHEHTESETNHAETVQVDADLVSLNETCSSQDHHHCNIPTMEHLSHTHNSELIPKEEAMMKLQGRFLKIMEEVADLSDEKHQLEHIILQLQNETDTICEYVALYQQQRSLLKLRDEERNAQLKIFQSECEKMRNQLKELNDIIIKVINDKDLAVHLQKESRQTDIANALNILDNMKTNFLITTDNHFAEMHNFYPCACCSGNVIDL</sequence>
<gene>
    <name evidence="4" type="ORF">PLXY2_LOCUS2272</name>
</gene>
<comment type="caution">
    <text evidence="4">The sequence shown here is derived from an EMBL/GenBank/DDBJ whole genome shotgun (WGS) entry which is preliminary data.</text>
</comment>
<dbReference type="InterPro" id="IPR043976">
    <property type="entry name" value="GOLGA_cons_dom"/>
</dbReference>
<dbReference type="GO" id="GO:0000137">
    <property type="term" value="C:Golgi cis cisterna"/>
    <property type="evidence" value="ECO:0007669"/>
    <property type="project" value="TreeGrafter"/>
</dbReference>
<feature type="domain" description="Golgin subfamily A conserved" evidence="3">
    <location>
        <begin position="243"/>
        <end position="472"/>
    </location>
</feature>
<proteinExistence type="predicted"/>